<name>A0A921ELG3_LACJH</name>
<dbReference type="RefSeq" id="WP_191361916.1">
    <property type="nucleotide sequence ID" value="NZ_JAHLOE010000009.1"/>
</dbReference>
<reference evidence="1" key="2">
    <citation type="submission" date="2021-09" db="EMBL/GenBank/DDBJ databases">
        <authorList>
            <person name="Gilroy R."/>
        </authorList>
    </citation>
    <scope>NUCLEOTIDE SEQUENCE</scope>
    <source>
        <strain evidence="1">CHK192-2623</strain>
    </source>
</reference>
<dbReference type="EMBL" id="DYYQ01000039">
    <property type="protein sequence ID" value="HJE49764.1"/>
    <property type="molecule type" value="Genomic_DNA"/>
</dbReference>
<organism evidence="1 2">
    <name type="scientific">Lactobacillus johnsonii</name>
    <dbReference type="NCBI Taxonomy" id="33959"/>
    <lineage>
        <taxon>Bacteria</taxon>
        <taxon>Bacillati</taxon>
        <taxon>Bacillota</taxon>
        <taxon>Bacilli</taxon>
        <taxon>Lactobacillales</taxon>
        <taxon>Lactobacillaceae</taxon>
        <taxon>Lactobacillus</taxon>
    </lineage>
</organism>
<dbReference type="AlphaFoldDB" id="A0A921ELG3"/>
<gene>
    <name evidence="1" type="ORF">K8V69_06250</name>
</gene>
<sequence>MSEQENDLQTINDQQAELNSFMSYELASYNTVANLYEQLEYSQLKDGESKRLLSAIKVTIRNLESIKENASRLRRILARLQEKIEQ</sequence>
<accession>A0A921ELG3</accession>
<comment type="caution">
    <text evidence="1">The sequence shown here is derived from an EMBL/GenBank/DDBJ whole genome shotgun (WGS) entry which is preliminary data.</text>
</comment>
<reference evidence="1" key="1">
    <citation type="journal article" date="2021" name="PeerJ">
        <title>Extensive microbial diversity within the chicken gut microbiome revealed by metagenomics and culture.</title>
        <authorList>
            <person name="Gilroy R."/>
            <person name="Ravi A."/>
            <person name="Getino M."/>
            <person name="Pursley I."/>
            <person name="Horton D.L."/>
            <person name="Alikhan N.F."/>
            <person name="Baker D."/>
            <person name="Gharbi K."/>
            <person name="Hall N."/>
            <person name="Watson M."/>
            <person name="Adriaenssens E.M."/>
            <person name="Foster-Nyarko E."/>
            <person name="Jarju S."/>
            <person name="Secka A."/>
            <person name="Antonio M."/>
            <person name="Oren A."/>
            <person name="Chaudhuri R.R."/>
            <person name="La Ragione R."/>
            <person name="Hildebrand F."/>
            <person name="Pallen M.J."/>
        </authorList>
    </citation>
    <scope>NUCLEOTIDE SEQUENCE</scope>
    <source>
        <strain evidence="1">CHK192-2623</strain>
    </source>
</reference>
<protein>
    <submittedName>
        <fullName evidence="1">Uncharacterized protein</fullName>
    </submittedName>
</protein>
<dbReference type="Proteomes" id="UP000732527">
    <property type="component" value="Unassembled WGS sequence"/>
</dbReference>
<evidence type="ECO:0000313" key="1">
    <source>
        <dbReference type="EMBL" id="HJE49764.1"/>
    </source>
</evidence>
<proteinExistence type="predicted"/>
<evidence type="ECO:0000313" key="2">
    <source>
        <dbReference type="Proteomes" id="UP000732527"/>
    </source>
</evidence>